<dbReference type="PANTHER" id="PTHR28027">
    <property type="entry name" value="TRANSCRIPTIONAL REGULATOR MIT1"/>
    <property type="match status" value="1"/>
</dbReference>
<dbReference type="AlphaFoldDB" id="A0A067SH80"/>
<dbReference type="Pfam" id="PF09729">
    <property type="entry name" value="Gti1_Pac2"/>
    <property type="match status" value="1"/>
</dbReference>
<reference evidence="2" key="1">
    <citation type="journal article" date="2014" name="Proc. Natl. Acad. Sci. U.S.A.">
        <title>Extensive sampling of basidiomycete genomes demonstrates inadequacy of the white-rot/brown-rot paradigm for wood decay fungi.</title>
        <authorList>
            <person name="Riley R."/>
            <person name="Salamov A.A."/>
            <person name="Brown D.W."/>
            <person name="Nagy L.G."/>
            <person name="Floudas D."/>
            <person name="Held B.W."/>
            <person name="Levasseur A."/>
            <person name="Lombard V."/>
            <person name="Morin E."/>
            <person name="Otillar R."/>
            <person name="Lindquist E.A."/>
            <person name="Sun H."/>
            <person name="LaButti K.M."/>
            <person name="Schmutz J."/>
            <person name="Jabbour D."/>
            <person name="Luo H."/>
            <person name="Baker S.E."/>
            <person name="Pisabarro A.G."/>
            <person name="Walton J.D."/>
            <person name="Blanchette R.A."/>
            <person name="Henrissat B."/>
            <person name="Martin F."/>
            <person name="Cullen D."/>
            <person name="Hibbett D.S."/>
            <person name="Grigoriev I.V."/>
        </authorList>
    </citation>
    <scope>NUCLEOTIDE SEQUENCE [LARGE SCALE GENOMIC DNA]</scope>
    <source>
        <strain evidence="2">CBS 339.88</strain>
    </source>
</reference>
<protein>
    <recommendedName>
        <fullName evidence="3">Gti1/Pac2 family-domain-containing protein</fullName>
    </recommendedName>
</protein>
<dbReference type="GO" id="GO:0003677">
    <property type="term" value="F:DNA binding"/>
    <property type="evidence" value="ECO:0007669"/>
    <property type="project" value="TreeGrafter"/>
</dbReference>
<organism evidence="1 2">
    <name type="scientific">Galerina marginata (strain CBS 339.88)</name>
    <dbReference type="NCBI Taxonomy" id="685588"/>
    <lineage>
        <taxon>Eukaryota</taxon>
        <taxon>Fungi</taxon>
        <taxon>Dikarya</taxon>
        <taxon>Basidiomycota</taxon>
        <taxon>Agaricomycotina</taxon>
        <taxon>Agaricomycetes</taxon>
        <taxon>Agaricomycetidae</taxon>
        <taxon>Agaricales</taxon>
        <taxon>Agaricineae</taxon>
        <taxon>Strophariaceae</taxon>
        <taxon>Galerina</taxon>
    </lineage>
</organism>
<dbReference type="Proteomes" id="UP000027222">
    <property type="component" value="Unassembled WGS sequence"/>
</dbReference>
<evidence type="ECO:0000313" key="2">
    <source>
        <dbReference type="Proteomes" id="UP000027222"/>
    </source>
</evidence>
<sequence>MQSPTCVGLRVRTPSDAHIIFHAVATNILKVVTRRLNTDERRAISSGCVYVWQERGATAEATGSGVDRWTDAKSWGPSRVRDDILYYHERRPMQAELEPVSDSDTATREYFRQSLIKQTYSVYVETPNGRQKWHLMAYFTQETVGELDTIDNHPLLANLQVPQGVYTCARSSTTTQVYQ</sequence>
<dbReference type="HOGENOM" id="CLU_028895_2_2_1"/>
<proteinExistence type="predicted"/>
<keyword evidence="2" id="KW-1185">Reference proteome</keyword>
<dbReference type="PANTHER" id="PTHR28027:SF1">
    <property type="entry name" value="CAMP INDEPENDENT REGULATORY PROTEIN (AFU_ORTHOLOGUE AFUA_3G09640)"/>
    <property type="match status" value="1"/>
</dbReference>
<name>A0A067SH80_GALM3</name>
<evidence type="ECO:0000313" key="1">
    <source>
        <dbReference type="EMBL" id="KDR70266.1"/>
    </source>
</evidence>
<dbReference type="InterPro" id="IPR018608">
    <property type="entry name" value="Gti1/Pac2"/>
</dbReference>
<accession>A0A067SH80</accession>
<dbReference type="EMBL" id="KL142398">
    <property type="protein sequence ID" value="KDR70266.1"/>
    <property type="molecule type" value="Genomic_DNA"/>
</dbReference>
<evidence type="ECO:0008006" key="3">
    <source>
        <dbReference type="Google" id="ProtNLM"/>
    </source>
</evidence>
<gene>
    <name evidence="1" type="ORF">GALMADRAFT_144929</name>
</gene>
<dbReference type="OrthoDB" id="5572844at2759"/>